<evidence type="ECO:0000256" key="1">
    <source>
        <dbReference type="ARBA" id="ARBA00023125"/>
    </source>
</evidence>
<accession>A0A834RS51</accession>
<organism evidence="3 4">
    <name type="scientific">Pyrenophora tritici-repentis</name>
    <dbReference type="NCBI Taxonomy" id="45151"/>
    <lineage>
        <taxon>Eukaryota</taxon>
        <taxon>Fungi</taxon>
        <taxon>Dikarya</taxon>
        <taxon>Ascomycota</taxon>
        <taxon>Pezizomycotina</taxon>
        <taxon>Dothideomycetes</taxon>
        <taxon>Pleosporomycetidae</taxon>
        <taxon>Pleosporales</taxon>
        <taxon>Pleosporineae</taxon>
        <taxon>Pleosporaceae</taxon>
        <taxon>Pyrenophora</taxon>
    </lineage>
</organism>
<comment type="caution">
    <text evidence="3">The sequence shown here is derived from an EMBL/GenBank/DDBJ whole genome shotgun (WGS) entry which is preliminary data.</text>
</comment>
<sequence>MGRSQQLLNPQQEEELVKYIERCTKRGLPPTREMIQNFGSAVAKWDVSRSWASRFLHRHADKITTKWSAGIDRNRLQADSDDKCKLYFDLLHAKMQEYNVEERDIYNMDEKGFFVGRTIRSKRIFSKASLAQKERTAALQDSNREWVTLLACVCTSGEALPPALIYQGTSGVQSSWIDDDEAEQHQVFVSHSPSGWTNNDLGLAWLTQVLNRYTKAKARRRWRLLLLDGHGSHLRKVFDAAVADKAKVEAKRLAQSIHSLQVNNELLHEREEGLVQALTTKKKHKNKRTILSVSDDDTDASGAVF</sequence>
<dbReference type="RefSeq" id="XP_065961167.1">
    <property type="nucleotide sequence ID" value="XM_066109175.1"/>
</dbReference>
<dbReference type="Pfam" id="PF03221">
    <property type="entry name" value="HTH_Tnp_Tc5"/>
    <property type="match status" value="1"/>
</dbReference>
<dbReference type="PROSITE" id="PS51253">
    <property type="entry name" value="HTH_CENPB"/>
    <property type="match status" value="1"/>
</dbReference>
<dbReference type="InterPro" id="IPR006600">
    <property type="entry name" value="HTH_CenpB_DNA-bd_dom"/>
</dbReference>
<dbReference type="InterPro" id="IPR004875">
    <property type="entry name" value="DDE_SF_endonuclease_dom"/>
</dbReference>
<reference evidence="3" key="1">
    <citation type="journal article" date="2018" name="BMC Genomics">
        <title>Comparative genomics of the wheat fungal pathogen Pyrenophora tritici-repentis reveals chromosomal variations and genome plasticity.</title>
        <authorList>
            <person name="Moolhuijzen P."/>
            <person name="See P.T."/>
            <person name="Hane J.K."/>
            <person name="Shi G."/>
            <person name="Liu Z."/>
            <person name="Oliver R.P."/>
            <person name="Moffat C.S."/>
        </authorList>
    </citation>
    <scope>NUCLEOTIDE SEQUENCE [LARGE SCALE GENOMIC DNA]</scope>
    <source>
        <strain evidence="3">M4</strain>
    </source>
</reference>
<dbReference type="GO" id="GO:0003677">
    <property type="term" value="F:DNA binding"/>
    <property type="evidence" value="ECO:0007669"/>
    <property type="project" value="UniProtKB-KW"/>
</dbReference>
<dbReference type="SMART" id="SM00674">
    <property type="entry name" value="CENPB"/>
    <property type="match status" value="1"/>
</dbReference>
<feature type="domain" description="HTH CENPB-type" evidence="2">
    <location>
        <begin position="1"/>
        <end position="65"/>
    </location>
</feature>
<evidence type="ECO:0000313" key="3">
    <source>
        <dbReference type="EMBL" id="KAF7568816.1"/>
    </source>
</evidence>
<dbReference type="GO" id="GO:0005634">
    <property type="term" value="C:nucleus"/>
    <property type="evidence" value="ECO:0007669"/>
    <property type="project" value="TreeGrafter"/>
</dbReference>
<dbReference type="PANTHER" id="PTHR19303">
    <property type="entry name" value="TRANSPOSON"/>
    <property type="match status" value="1"/>
</dbReference>
<dbReference type="EMBL" id="NQIK02000007">
    <property type="protein sequence ID" value="KAF7568816.1"/>
    <property type="molecule type" value="Genomic_DNA"/>
</dbReference>
<protein>
    <recommendedName>
        <fullName evidence="2">HTH CENPB-type domain-containing protein</fullName>
    </recommendedName>
</protein>
<dbReference type="Pfam" id="PF03184">
    <property type="entry name" value="DDE_1"/>
    <property type="match status" value="1"/>
</dbReference>
<name>A0A834RS51_9PLEO</name>
<proteinExistence type="predicted"/>
<dbReference type="PANTHER" id="PTHR19303:SF74">
    <property type="entry name" value="POGO TRANSPOSABLE ELEMENT WITH KRAB DOMAIN"/>
    <property type="match status" value="1"/>
</dbReference>
<evidence type="ECO:0000259" key="2">
    <source>
        <dbReference type="PROSITE" id="PS51253"/>
    </source>
</evidence>
<dbReference type="AlphaFoldDB" id="A0A834RS51"/>
<evidence type="ECO:0000313" key="4">
    <source>
        <dbReference type="Proteomes" id="UP000245464"/>
    </source>
</evidence>
<dbReference type="Proteomes" id="UP000245464">
    <property type="component" value="Chromosome 7"/>
</dbReference>
<dbReference type="GeneID" id="90957582"/>
<keyword evidence="1" id="KW-0238">DNA-binding</keyword>
<dbReference type="InterPro" id="IPR050863">
    <property type="entry name" value="CenT-Element_Derived"/>
</dbReference>
<gene>
    <name evidence="3" type="ORF">PtrM4_134290</name>
</gene>
<dbReference type="KEGG" id="ptrr:90957582"/>